<evidence type="ECO:0000313" key="1">
    <source>
        <dbReference type="EMBL" id="CAJ2510193.1"/>
    </source>
</evidence>
<reference evidence="1" key="1">
    <citation type="submission" date="2023-10" db="EMBL/GenBank/DDBJ databases">
        <authorList>
            <person name="Hackl T."/>
        </authorList>
    </citation>
    <scope>NUCLEOTIDE SEQUENCE</scope>
</reference>
<comment type="caution">
    <text evidence="1">The sequence shown here is derived from an EMBL/GenBank/DDBJ whole genome shotgun (WGS) entry which is preliminary data.</text>
</comment>
<evidence type="ECO:0000313" key="2">
    <source>
        <dbReference type="Proteomes" id="UP001295740"/>
    </source>
</evidence>
<gene>
    <name evidence="1" type="ORF">KHLLAP_LOCUS10661</name>
</gene>
<dbReference type="EMBL" id="CAUWAG010000013">
    <property type="protein sequence ID" value="CAJ2510193.1"/>
    <property type="molecule type" value="Genomic_DNA"/>
</dbReference>
<organism evidence="1 2">
    <name type="scientific">Anthostomella pinea</name>
    <dbReference type="NCBI Taxonomy" id="933095"/>
    <lineage>
        <taxon>Eukaryota</taxon>
        <taxon>Fungi</taxon>
        <taxon>Dikarya</taxon>
        <taxon>Ascomycota</taxon>
        <taxon>Pezizomycotina</taxon>
        <taxon>Sordariomycetes</taxon>
        <taxon>Xylariomycetidae</taxon>
        <taxon>Xylariales</taxon>
        <taxon>Xylariaceae</taxon>
        <taxon>Anthostomella</taxon>
    </lineage>
</organism>
<sequence length="115" mass="12991">MARQRVHDDPCDSQVTDDLYDTDSSFSAVRDADANDFLDVDEDVSSQESDMTDIEDFSDNNFNVADQVHLFAGNVHPPEYYQKALQEFNKSAFDGGNYSPGSTVLLDVIEKQWRT</sequence>
<name>A0AAI8VSE8_9PEZI</name>
<protein>
    <submittedName>
        <fullName evidence="1">Uu.00g060930.m01.CDS01</fullName>
    </submittedName>
</protein>
<dbReference type="AlphaFoldDB" id="A0AAI8VSE8"/>
<proteinExistence type="predicted"/>
<keyword evidence="2" id="KW-1185">Reference proteome</keyword>
<accession>A0AAI8VSE8</accession>
<dbReference type="Proteomes" id="UP001295740">
    <property type="component" value="Unassembled WGS sequence"/>
</dbReference>